<organism evidence="1 2">
    <name type="scientific">Sporomusa termitida</name>
    <dbReference type="NCBI Taxonomy" id="2377"/>
    <lineage>
        <taxon>Bacteria</taxon>
        <taxon>Bacillati</taxon>
        <taxon>Bacillota</taxon>
        <taxon>Negativicutes</taxon>
        <taxon>Selenomonadales</taxon>
        <taxon>Sporomusaceae</taxon>
        <taxon>Sporomusa</taxon>
    </lineage>
</organism>
<evidence type="ECO:0000313" key="2">
    <source>
        <dbReference type="Proteomes" id="UP000320776"/>
    </source>
</evidence>
<dbReference type="SUPFAM" id="SSF52540">
    <property type="entry name" value="P-loop containing nucleoside triphosphate hydrolases"/>
    <property type="match status" value="1"/>
</dbReference>
<evidence type="ECO:0008006" key="3">
    <source>
        <dbReference type="Google" id="ProtNLM"/>
    </source>
</evidence>
<evidence type="ECO:0000313" key="1">
    <source>
        <dbReference type="EMBL" id="QDR82423.1"/>
    </source>
</evidence>
<dbReference type="Proteomes" id="UP000320776">
    <property type="component" value="Chromosome"/>
</dbReference>
<dbReference type="OrthoDB" id="9779501at2"/>
<accession>A0A517DYL1</accession>
<gene>
    <name evidence="1" type="ORF">SPTER_38510</name>
</gene>
<dbReference type="KEGG" id="sted:SPTER_38510"/>
<sequence length="228" mass="24949">MQAVDSPLLQGARVKIFLGEFGSGKTELAVNYALQIKALGCKTAIVDIDLVKPCFRTRENRKLLEKNEIEVVAPEQRLENADLPVLPHNLTRVLSQQDYQVVMDVGGGKAAIVLGQFSKLFASNPYQAMLVVNTCRPFTSTVAAIVELFHCIEHASRLKITGIISNTNLAGGTNEQHIQTGLAIAEAASAELAVPIHSVVIPEWLAGKVSTHYPIFVLKPYTQYPWMV</sequence>
<dbReference type="Gene3D" id="3.40.50.300">
    <property type="entry name" value="P-loop containing nucleotide triphosphate hydrolases"/>
    <property type="match status" value="1"/>
</dbReference>
<name>A0A517DYL1_9FIRM</name>
<reference evidence="1 2" key="1">
    <citation type="submission" date="2019-02" db="EMBL/GenBank/DDBJ databases">
        <title>Closed genome of Sporomusa termitida DSM 4440.</title>
        <authorList>
            <person name="Poehlein A."/>
            <person name="Daniel R."/>
        </authorList>
    </citation>
    <scope>NUCLEOTIDE SEQUENCE [LARGE SCALE GENOMIC DNA]</scope>
    <source>
        <strain evidence="1 2">DSM 4440</strain>
    </source>
</reference>
<proteinExistence type="predicted"/>
<protein>
    <recommendedName>
        <fullName evidence="3">CobQ/CobB/MinD/ParA nucleotide binding domain-containing protein</fullName>
    </recommendedName>
</protein>
<dbReference type="RefSeq" id="WP_144351813.1">
    <property type="nucleotide sequence ID" value="NZ_CP036259.1"/>
</dbReference>
<keyword evidence="2" id="KW-1185">Reference proteome</keyword>
<dbReference type="InterPro" id="IPR027417">
    <property type="entry name" value="P-loop_NTPase"/>
</dbReference>
<dbReference type="AlphaFoldDB" id="A0A517DYL1"/>
<dbReference type="EMBL" id="CP036259">
    <property type="protein sequence ID" value="QDR82423.1"/>
    <property type="molecule type" value="Genomic_DNA"/>
</dbReference>